<organism evidence="1">
    <name type="scientific">mine drainage metagenome</name>
    <dbReference type="NCBI Taxonomy" id="410659"/>
    <lineage>
        <taxon>unclassified sequences</taxon>
        <taxon>metagenomes</taxon>
        <taxon>ecological metagenomes</taxon>
    </lineage>
</organism>
<dbReference type="EMBL" id="MLJW01008618">
    <property type="protein sequence ID" value="OIQ63871.1"/>
    <property type="molecule type" value="Genomic_DNA"/>
</dbReference>
<dbReference type="AlphaFoldDB" id="A0A1J5P7U9"/>
<gene>
    <name evidence="1" type="ORF">GALL_545840</name>
</gene>
<name>A0A1J5P7U9_9ZZZZ</name>
<sequence length="85" mass="8934">MEGAIAALREVRRDGSVVLVVSALTGESRAGLAEGVVTMVIDTPLEKLCRDLVARMVRAAGQAEGAQVEGVQHFLPPDLHVAESL</sequence>
<proteinExistence type="predicted"/>
<comment type="caution">
    <text evidence="1">The sequence shown here is derived from an EMBL/GenBank/DDBJ whole genome shotgun (WGS) entry which is preliminary data.</text>
</comment>
<evidence type="ECO:0000313" key="1">
    <source>
        <dbReference type="EMBL" id="OIQ63871.1"/>
    </source>
</evidence>
<protein>
    <submittedName>
        <fullName evidence="1">Uncharacterized protein</fullName>
    </submittedName>
</protein>
<accession>A0A1J5P7U9</accession>
<reference evidence="1" key="1">
    <citation type="submission" date="2016-10" db="EMBL/GenBank/DDBJ databases">
        <title>Sequence of Gallionella enrichment culture.</title>
        <authorList>
            <person name="Poehlein A."/>
            <person name="Muehling M."/>
            <person name="Daniel R."/>
        </authorList>
    </citation>
    <scope>NUCLEOTIDE SEQUENCE</scope>
</reference>